<dbReference type="GO" id="GO:0005737">
    <property type="term" value="C:cytoplasm"/>
    <property type="evidence" value="ECO:0007669"/>
    <property type="project" value="TreeGrafter"/>
</dbReference>
<evidence type="ECO:0000256" key="1">
    <source>
        <dbReference type="ARBA" id="ARBA00006484"/>
    </source>
</evidence>
<dbReference type="Gene3D" id="3.40.50.720">
    <property type="entry name" value="NAD(P)-binding Rossmann-like Domain"/>
    <property type="match status" value="1"/>
</dbReference>
<dbReference type="SUPFAM" id="SSF51735">
    <property type="entry name" value="NAD(P)-binding Rossmann-fold domains"/>
    <property type="match status" value="1"/>
</dbReference>
<dbReference type="EMBL" id="JABCIY010000175">
    <property type="protein sequence ID" value="KAF7190326.1"/>
    <property type="molecule type" value="Genomic_DNA"/>
</dbReference>
<dbReference type="PROSITE" id="PS00061">
    <property type="entry name" value="ADH_SHORT"/>
    <property type="match status" value="1"/>
</dbReference>
<accession>A0A8H6RHW0</accession>
<reference evidence="5" key="1">
    <citation type="submission" date="2020-04" db="EMBL/GenBank/DDBJ databases">
        <title>Draft genome resource of the tomato pathogen Pseudocercospora fuligena.</title>
        <authorList>
            <person name="Zaccaron A."/>
        </authorList>
    </citation>
    <scope>NUCLEOTIDE SEQUENCE</scope>
    <source>
        <strain evidence="5">PF001</strain>
    </source>
</reference>
<dbReference type="OrthoDB" id="5371740at2759"/>
<protein>
    <submittedName>
        <fullName evidence="5">Short-chain dehydrogenase/reductase ATR7</fullName>
    </submittedName>
</protein>
<evidence type="ECO:0000256" key="4">
    <source>
        <dbReference type="RuleBase" id="RU000363"/>
    </source>
</evidence>
<dbReference type="InterPro" id="IPR036291">
    <property type="entry name" value="NAD(P)-bd_dom_sf"/>
</dbReference>
<name>A0A8H6RHW0_9PEZI</name>
<gene>
    <name evidence="5" type="ORF">HII31_08657</name>
</gene>
<evidence type="ECO:0000313" key="6">
    <source>
        <dbReference type="Proteomes" id="UP000660729"/>
    </source>
</evidence>
<dbReference type="InterPro" id="IPR002347">
    <property type="entry name" value="SDR_fam"/>
</dbReference>
<dbReference type="AlphaFoldDB" id="A0A8H6RHW0"/>
<dbReference type="PRINTS" id="PR00081">
    <property type="entry name" value="GDHRDH"/>
</dbReference>
<dbReference type="PRINTS" id="PR00080">
    <property type="entry name" value="SDRFAMILY"/>
</dbReference>
<dbReference type="InterPro" id="IPR020904">
    <property type="entry name" value="Sc_DH/Rdtase_CS"/>
</dbReference>
<organism evidence="5 6">
    <name type="scientific">Pseudocercospora fuligena</name>
    <dbReference type="NCBI Taxonomy" id="685502"/>
    <lineage>
        <taxon>Eukaryota</taxon>
        <taxon>Fungi</taxon>
        <taxon>Dikarya</taxon>
        <taxon>Ascomycota</taxon>
        <taxon>Pezizomycotina</taxon>
        <taxon>Dothideomycetes</taxon>
        <taxon>Dothideomycetidae</taxon>
        <taxon>Mycosphaerellales</taxon>
        <taxon>Mycosphaerellaceae</taxon>
        <taxon>Pseudocercospora</taxon>
    </lineage>
</organism>
<evidence type="ECO:0000256" key="3">
    <source>
        <dbReference type="ARBA" id="ARBA00023002"/>
    </source>
</evidence>
<comment type="similarity">
    <text evidence="1 4">Belongs to the short-chain dehydrogenases/reductases (SDR) family.</text>
</comment>
<dbReference type="Proteomes" id="UP000660729">
    <property type="component" value="Unassembled WGS sequence"/>
</dbReference>
<keyword evidence="2" id="KW-0521">NADP</keyword>
<dbReference type="GO" id="GO:0016616">
    <property type="term" value="F:oxidoreductase activity, acting on the CH-OH group of donors, NAD or NADP as acceptor"/>
    <property type="evidence" value="ECO:0007669"/>
    <property type="project" value="TreeGrafter"/>
</dbReference>
<evidence type="ECO:0000256" key="2">
    <source>
        <dbReference type="ARBA" id="ARBA00022857"/>
    </source>
</evidence>
<keyword evidence="3" id="KW-0560">Oxidoreductase</keyword>
<evidence type="ECO:0000313" key="5">
    <source>
        <dbReference type="EMBL" id="KAF7190326.1"/>
    </source>
</evidence>
<comment type="caution">
    <text evidence="5">The sequence shown here is derived from an EMBL/GenBank/DDBJ whole genome shotgun (WGS) entry which is preliminary data.</text>
</comment>
<proteinExistence type="inferred from homology"/>
<dbReference type="PANTHER" id="PTHR44229:SF4">
    <property type="entry name" value="15-HYDROXYPROSTAGLANDIN DEHYDROGENASE [NAD(+)]"/>
    <property type="match status" value="1"/>
</dbReference>
<dbReference type="Pfam" id="PF00106">
    <property type="entry name" value="adh_short"/>
    <property type="match status" value="1"/>
</dbReference>
<dbReference type="PANTHER" id="PTHR44229">
    <property type="entry name" value="15-HYDROXYPROSTAGLANDIN DEHYDROGENASE [NAD(+)]"/>
    <property type="match status" value="1"/>
</dbReference>
<keyword evidence="6" id="KW-1185">Reference proteome</keyword>
<sequence>MASPVALITGGASGIGLAVAEHLIQFYGYKVAICDIVKSRVQAQTAALGTDHCLGLCFDVADYSALAKAFIQCYEWGGNRMDLVYLNAGIGDTDSLYKDLHIDSNTGLPAPVDLRVLDVNLHAVINGINLARHFFLEKNERRGGRIAVTSSVLGLYPNHSIPLYTASKHALVGLVRALAPVYAKDNISINAILPTMIDTNLMPEMIRPLWNKDQLTPLSTALKAFDMILADTDMTGRVMELVLDEVITKPPTAYSRPNIGWMCEQDYLWESAMEPIMPRKPGQNAMFEGQESRGQLK</sequence>